<dbReference type="Pfam" id="PF08327">
    <property type="entry name" value="AHSA1"/>
    <property type="match status" value="1"/>
</dbReference>
<gene>
    <name evidence="3" type="ORF">OEG84_01300</name>
</gene>
<evidence type="ECO:0000313" key="3">
    <source>
        <dbReference type="EMBL" id="MCY0146387.1"/>
    </source>
</evidence>
<organism evidence="3 4">
    <name type="scientific">Hoeflea algicola</name>
    <dbReference type="NCBI Taxonomy" id="2983763"/>
    <lineage>
        <taxon>Bacteria</taxon>
        <taxon>Pseudomonadati</taxon>
        <taxon>Pseudomonadota</taxon>
        <taxon>Alphaproteobacteria</taxon>
        <taxon>Hyphomicrobiales</taxon>
        <taxon>Rhizobiaceae</taxon>
        <taxon>Hoeflea</taxon>
    </lineage>
</organism>
<dbReference type="Gene3D" id="3.30.530.20">
    <property type="match status" value="1"/>
</dbReference>
<name>A0ABT3Z3R8_9HYPH</name>
<accession>A0ABT3Z3R8</accession>
<dbReference type="SUPFAM" id="SSF55961">
    <property type="entry name" value="Bet v1-like"/>
    <property type="match status" value="1"/>
</dbReference>
<protein>
    <submittedName>
        <fullName evidence="3">SRPBCC domain-containing protein</fullName>
    </submittedName>
</protein>
<feature type="domain" description="Activator of Hsp90 ATPase homologue 1/2-like C-terminal" evidence="2">
    <location>
        <begin position="13"/>
        <end position="142"/>
    </location>
</feature>
<evidence type="ECO:0000256" key="1">
    <source>
        <dbReference type="ARBA" id="ARBA00006817"/>
    </source>
</evidence>
<keyword evidence="4" id="KW-1185">Reference proteome</keyword>
<dbReference type="InterPro" id="IPR013538">
    <property type="entry name" value="ASHA1/2-like_C"/>
</dbReference>
<dbReference type="CDD" id="cd07814">
    <property type="entry name" value="SRPBCC_CalC_Aha1-like"/>
    <property type="match status" value="1"/>
</dbReference>
<comment type="caution">
    <text evidence="3">The sequence shown here is derived from an EMBL/GenBank/DDBJ whole genome shotgun (WGS) entry which is preliminary data.</text>
</comment>
<dbReference type="EMBL" id="JAOVZR010000001">
    <property type="protein sequence ID" value="MCY0146387.1"/>
    <property type="molecule type" value="Genomic_DNA"/>
</dbReference>
<comment type="similarity">
    <text evidence="1">Belongs to the AHA1 family.</text>
</comment>
<evidence type="ECO:0000313" key="4">
    <source>
        <dbReference type="Proteomes" id="UP001073227"/>
    </source>
</evidence>
<evidence type="ECO:0000259" key="2">
    <source>
        <dbReference type="Pfam" id="PF08327"/>
    </source>
</evidence>
<dbReference type="Proteomes" id="UP001073227">
    <property type="component" value="Unassembled WGS sequence"/>
</dbReference>
<dbReference type="InterPro" id="IPR023393">
    <property type="entry name" value="START-like_dom_sf"/>
</dbReference>
<reference evidence="3" key="1">
    <citation type="submission" date="2022-10" db="EMBL/GenBank/DDBJ databases">
        <title>Hoeflea sp. G2-23, isolated from marine algae.</title>
        <authorList>
            <person name="Kristyanto S."/>
            <person name="Kim J.M."/>
            <person name="Jeon C.O."/>
        </authorList>
    </citation>
    <scope>NUCLEOTIDE SEQUENCE</scope>
    <source>
        <strain evidence="3">G2-23</strain>
    </source>
</reference>
<dbReference type="RefSeq" id="WP_267652063.1">
    <property type="nucleotide sequence ID" value="NZ_JAOVZR010000001.1"/>
</dbReference>
<sequence>MSDLTLERNFPQPPEKVFAFVTRTEHLLSWWGPEGMGLRAHALDFTRPGAWSSTLVNAEGGLHKMSGEVIEVDPPRAVEFTWGWHDDKDVRGHESRVRFEIEPDAKGGSIFRLIHSGLVDEESAANHNRGWTSTLRKLEQLAGA</sequence>
<proteinExistence type="inferred from homology"/>